<proteinExistence type="inferred from homology"/>
<evidence type="ECO:0000256" key="7">
    <source>
        <dbReference type="ARBA" id="ARBA00023053"/>
    </source>
</evidence>
<sequence>MSHSILTSAIHVDDIYIKNSKKYFKENMAVVHLFFVNSQFPKYVKSELFGFIEFLSNTGGLLGLFMGFSFLSVVEIFYFITLRLWCRIQWNERSKSTDHRKTSDVQPKIVYPFSQ</sequence>
<keyword evidence="11 12" id="KW-0407">Ion channel</keyword>
<keyword evidence="9 13" id="KW-0472">Membrane</keyword>
<keyword evidence="15" id="KW-1185">Reference proteome</keyword>
<evidence type="ECO:0000256" key="4">
    <source>
        <dbReference type="ARBA" id="ARBA00022461"/>
    </source>
</evidence>
<name>A0AAV7IDF4_COTGL</name>
<dbReference type="PANTHER" id="PTHR11690:SF243">
    <property type="entry name" value="PICKPOCKET 12-RELATED"/>
    <property type="match status" value="1"/>
</dbReference>
<keyword evidence="6 13" id="KW-1133">Transmembrane helix</keyword>
<evidence type="ECO:0000256" key="5">
    <source>
        <dbReference type="ARBA" id="ARBA00022692"/>
    </source>
</evidence>
<keyword evidence="5 12" id="KW-0812">Transmembrane</keyword>
<dbReference type="PRINTS" id="PR01078">
    <property type="entry name" value="AMINACHANNEL"/>
</dbReference>
<accession>A0AAV7IDF4</accession>
<evidence type="ECO:0000256" key="12">
    <source>
        <dbReference type="RuleBase" id="RU000679"/>
    </source>
</evidence>
<comment type="similarity">
    <text evidence="2 12">Belongs to the amiloride-sensitive sodium channel (TC 1.A.6) family.</text>
</comment>
<evidence type="ECO:0000256" key="13">
    <source>
        <dbReference type="SAM" id="Phobius"/>
    </source>
</evidence>
<evidence type="ECO:0000313" key="14">
    <source>
        <dbReference type="EMBL" id="KAH0557954.1"/>
    </source>
</evidence>
<evidence type="ECO:0000256" key="9">
    <source>
        <dbReference type="ARBA" id="ARBA00023136"/>
    </source>
</evidence>
<comment type="caution">
    <text evidence="14">The sequence shown here is derived from an EMBL/GenBank/DDBJ whole genome shotgun (WGS) entry which is preliminary data.</text>
</comment>
<dbReference type="GO" id="GO:0005886">
    <property type="term" value="C:plasma membrane"/>
    <property type="evidence" value="ECO:0007669"/>
    <property type="project" value="TreeGrafter"/>
</dbReference>
<reference evidence="14 15" key="1">
    <citation type="journal article" date="2021" name="J. Hered.">
        <title>A chromosome-level genome assembly of the parasitoid wasp, Cotesia glomerata (Hymenoptera: Braconidae).</title>
        <authorList>
            <person name="Pinto B.J."/>
            <person name="Weis J.J."/>
            <person name="Gamble T."/>
            <person name="Ode P.J."/>
            <person name="Paul R."/>
            <person name="Zaspel J.M."/>
        </authorList>
    </citation>
    <scope>NUCLEOTIDE SEQUENCE [LARGE SCALE GENOMIC DNA]</scope>
    <source>
        <strain evidence="14">CgM1</strain>
    </source>
</reference>
<organism evidence="14 15">
    <name type="scientific">Cotesia glomerata</name>
    <name type="common">Lepidopteran parasitic wasp</name>
    <name type="synonym">Apanteles glomeratus</name>
    <dbReference type="NCBI Taxonomy" id="32391"/>
    <lineage>
        <taxon>Eukaryota</taxon>
        <taxon>Metazoa</taxon>
        <taxon>Ecdysozoa</taxon>
        <taxon>Arthropoda</taxon>
        <taxon>Hexapoda</taxon>
        <taxon>Insecta</taxon>
        <taxon>Pterygota</taxon>
        <taxon>Neoptera</taxon>
        <taxon>Endopterygota</taxon>
        <taxon>Hymenoptera</taxon>
        <taxon>Apocrita</taxon>
        <taxon>Ichneumonoidea</taxon>
        <taxon>Braconidae</taxon>
        <taxon>Microgastrinae</taxon>
        <taxon>Cotesia</taxon>
    </lineage>
</organism>
<comment type="subcellular location">
    <subcellularLocation>
        <location evidence="1">Membrane</location>
        <topology evidence="1">Multi-pass membrane protein</topology>
    </subcellularLocation>
</comment>
<dbReference type="Gene3D" id="1.10.287.770">
    <property type="entry name" value="YojJ-like"/>
    <property type="match status" value="1"/>
</dbReference>
<evidence type="ECO:0000256" key="6">
    <source>
        <dbReference type="ARBA" id="ARBA00022989"/>
    </source>
</evidence>
<dbReference type="PANTHER" id="PTHR11690">
    <property type="entry name" value="AMILORIDE-SENSITIVE SODIUM CHANNEL-RELATED"/>
    <property type="match status" value="1"/>
</dbReference>
<dbReference type="AlphaFoldDB" id="A0AAV7IDF4"/>
<evidence type="ECO:0000256" key="10">
    <source>
        <dbReference type="ARBA" id="ARBA00023201"/>
    </source>
</evidence>
<keyword evidence="10 12" id="KW-0739">Sodium transport</keyword>
<evidence type="ECO:0000313" key="15">
    <source>
        <dbReference type="Proteomes" id="UP000826195"/>
    </source>
</evidence>
<keyword evidence="7" id="KW-0915">Sodium</keyword>
<evidence type="ECO:0000256" key="8">
    <source>
        <dbReference type="ARBA" id="ARBA00023065"/>
    </source>
</evidence>
<keyword evidence="8 12" id="KW-0406">Ion transport</keyword>
<feature type="transmembrane region" description="Helical" evidence="13">
    <location>
        <begin position="61"/>
        <end position="86"/>
    </location>
</feature>
<protein>
    <submittedName>
        <fullName evidence="14">Uncharacterized protein</fullName>
    </submittedName>
</protein>
<keyword evidence="3 12" id="KW-0813">Transport</keyword>
<gene>
    <name evidence="14" type="ORF">KQX54_013233</name>
</gene>
<evidence type="ECO:0000256" key="11">
    <source>
        <dbReference type="ARBA" id="ARBA00023303"/>
    </source>
</evidence>
<evidence type="ECO:0000256" key="2">
    <source>
        <dbReference type="ARBA" id="ARBA00007193"/>
    </source>
</evidence>
<dbReference type="InterPro" id="IPR001873">
    <property type="entry name" value="ENaC"/>
</dbReference>
<keyword evidence="4 12" id="KW-0894">Sodium channel</keyword>
<evidence type="ECO:0000256" key="1">
    <source>
        <dbReference type="ARBA" id="ARBA00004141"/>
    </source>
</evidence>
<dbReference type="GO" id="GO:0015280">
    <property type="term" value="F:ligand-gated sodium channel activity"/>
    <property type="evidence" value="ECO:0007669"/>
    <property type="project" value="TreeGrafter"/>
</dbReference>
<dbReference type="EMBL" id="JAHXZJ010000747">
    <property type="protein sequence ID" value="KAH0557954.1"/>
    <property type="molecule type" value="Genomic_DNA"/>
</dbReference>
<dbReference type="Pfam" id="PF00858">
    <property type="entry name" value="ASC"/>
    <property type="match status" value="1"/>
</dbReference>
<evidence type="ECO:0000256" key="3">
    <source>
        <dbReference type="ARBA" id="ARBA00022448"/>
    </source>
</evidence>
<dbReference type="Proteomes" id="UP000826195">
    <property type="component" value="Unassembled WGS sequence"/>
</dbReference>